<dbReference type="GO" id="GO:0034965">
    <property type="term" value="P:intronic box C/D snoRNA processing"/>
    <property type="evidence" value="ECO:0007669"/>
    <property type="project" value="TreeGrafter"/>
</dbReference>
<protein>
    <submittedName>
        <fullName evidence="2">Uncharacterized protein</fullName>
    </submittedName>
</protein>
<dbReference type="AlphaFoldDB" id="A0A5Q3F0G0"/>
<dbReference type="EMBL" id="CABFJX010000380">
    <property type="protein sequence ID" value="VTT75848.1"/>
    <property type="molecule type" value="Genomic_DNA"/>
</dbReference>
<name>A0A5Q3F0G0_FUSFU</name>
<dbReference type="GO" id="GO:0004526">
    <property type="term" value="F:ribonuclease P activity"/>
    <property type="evidence" value="ECO:0007669"/>
    <property type="project" value="TreeGrafter"/>
</dbReference>
<comment type="caution">
    <text evidence="2">The sequence shown here is derived from an EMBL/GenBank/DDBJ whole genome shotgun (WGS) entry which is preliminary data.</text>
</comment>
<dbReference type="PANTHER" id="PTHR28272:SF1">
    <property type="entry name" value="RIBONUCLEASES P_MRP PROTEIN SUBUNIT POP3"/>
    <property type="match status" value="1"/>
</dbReference>
<dbReference type="GO" id="GO:0006364">
    <property type="term" value="P:rRNA processing"/>
    <property type="evidence" value="ECO:0007669"/>
    <property type="project" value="InterPro"/>
</dbReference>
<evidence type="ECO:0000313" key="3">
    <source>
        <dbReference type="Proteomes" id="UP000760494"/>
    </source>
</evidence>
<feature type="region of interest" description="Disordered" evidence="1">
    <location>
        <begin position="792"/>
        <end position="815"/>
    </location>
</feature>
<dbReference type="PANTHER" id="PTHR28272">
    <property type="entry name" value="RIBONUCLEASES P/MRP PROTEIN SUBUNIT POP3"/>
    <property type="match status" value="1"/>
</dbReference>
<gene>
    <name evidence="2" type="ORF">C2S_10082</name>
</gene>
<feature type="compositionally biased region" description="Polar residues" evidence="1">
    <location>
        <begin position="585"/>
        <end position="598"/>
    </location>
</feature>
<feature type="compositionally biased region" description="Basic residues" evidence="1">
    <location>
        <begin position="55"/>
        <end position="64"/>
    </location>
</feature>
<dbReference type="Proteomes" id="UP000760494">
    <property type="component" value="Unassembled WGS sequence"/>
</dbReference>
<feature type="region of interest" description="Disordered" evidence="1">
    <location>
        <begin position="264"/>
        <end position="320"/>
    </location>
</feature>
<feature type="region of interest" description="Disordered" evidence="1">
    <location>
        <begin position="344"/>
        <end position="385"/>
    </location>
</feature>
<organism evidence="2 3">
    <name type="scientific">Fusarium fujikuroi</name>
    <name type="common">Bakanae and foot rot disease fungus</name>
    <name type="synonym">Gibberella fujikuroi</name>
    <dbReference type="NCBI Taxonomy" id="5127"/>
    <lineage>
        <taxon>Eukaryota</taxon>
        <taxon>Fungi</taxon>
        <taxon>Dikarya</taxon>
        <taxon>Ascomycota</taxon>
        <taxon>Pezizomycotina</taxon>
        <taxon>Sordariomycetes</taxon>
        <taxon>Hypocreomycetidae</taxon>
        <taxon>Hypocreales</taxon>
        <taxon>Nectriaceae</taxon>
        <taxon>Fusarium</taxon>
        <taxon>Fusarium fujikuroi species complex</taxon>
    </lineage>
</organism>
<feature type="region of interest" description="Disordered" evidence="1">
    <location>
        <begin position="53"/>
        <end position="86"/>
    </location>
</feature>
<accession>A0A5Q3F0G0</accession>
<reference evidence="2" key="1">
    <citation type="submission" date="2019-05" db="EMBL/GenBank/DDBJ databases">
        <authorList>
            <person name="Piombo E."/>
        </authorList>
    </citation>
    <scope>NUCLEOTIDE SEQUENCE</scope>
    <source>
        <strain evidence="2">C2S</strain>
    </source>
</reference>
<sequence length="815" mass="87225">MSAPASQGPRKKVVHQLDTPFSTVSWPSILIEDQDTILELLCELLSPIGKYRQTQIKRSKGRRSSQKEKATKKTAHASEQPPVPPMPEIEASIDVGLNCITRNLQLCSRQETGSMGDEPDRQYSMVFVTRGDQASTFNCHFPQMIGAASRKTSSERKTRLIGLSKPCSERLSSCLGVPRVSSIAIRMDAPGAGALQEFVMKKVEPIEASWLAVFSDAQYLAPKINAIETTVGPKRAPTMSDRGYQDSSKVSDAKALQLLFKSKTGAKSQSNIPKKRAGPSMQAARPAPARPSHVPPSGSTTPSTTDRFYTPTLLPNPLDRKAGAILGSSASDFLGRRDVTPKLSSNLVQGQDHKGKSEVPSTPSTVPKAQEVSPSPAQKESEKPVVKLPSTLAAIPEATKQDCNSIQEAEAHATSINPPTVSKTPERVNNLDLPCGFATDSGQTSIKASTAGTAAGHPKTPAQTINPSGKELKKKTLLELFQNQKSDDESDCGISDCQAKKAATHDSKTAEPLKYSPDKLLELKANAKTGVIPPDCIAKRHYNSQKAGIATTYKSAASFIAHSNTSGSGSQVGMTESTVPRPAAPQTSPQQAKIDSNQAPTVTTAQPAQVECLINFEEGQVELKPGAADKVPGTDSLHHQRWMSGHTYDDLVDLQTSSEHTKIDSIQAPTEAKSEYVQAEDPVACKEFRGPEEPHGLRPQAPGFVSRLHAPPAISMPDQFATPSPIDLGGSEASQHALTKTLVPADQFMVTAIPVATHANGFRITGPPTSQIMPRSPINDTFSTELPLRTAGDNEEVARAPRKPTKGLGASMWAK</sequence>
<dbReference type="GO" id="GO:0000171">
    <property type="term" value="F:ribonuclease MRP activity"/>
    <property type="evidence" value="ECO:0007669"/>
    <property type="project" value="TreeGrafter"/>
</dbReference>
<proteinExistence type="predicted"/>
<dbReference type="GO" id="GO:0008033">
    <property type="term" value="P:tRNA processing"/>
    <property type="evidence" value="ECO:0007669"/>
    <property type="project" value="InterPro"/>
</dbReference>
<dbReference type="GO" id="GO:0000172">
    <property type="term" value="C:ribonuclease MRP complex"/>
    <property type="evidence" value="ECO:0007669"/>
    <property type="project" value="TreeGrafter"/>
</dbReference>
<evidence type="ECO:0000313" key="2">
    <source>
        <dbReference type="EMBL" id="VTT75848.1"/>
    </source>
</evidence>
<feature type="region of interest" description="Disordered" evidence="1">
    <location>
        <begin position="564"/>
        <end position="598"/>
    </location>
</feature>
<feature type="compositionally biased region" description="Low complexity" evidence="1">
    <location>
        <begin position="291"/>
        <end position="305"/>
    </location>
</feature>
<feature type="compositionally biased region" description="Polar residues" evidence="1">
    <location>
        <begin position="564"/>
        <end position="578"/>
    </location>
</feature>
<dbReference type="InterPro" id="IPR013241">
    <property type="entry name" value="RNase_P_Pop3"/>
</dbReference>
<evidence type="ECO:0000256" key="1">
    <source>
        <dbReference type="SAM" id="MobiDB-lite"/>
    </source>
</evidence>
<dbReference type="Pfam" id="PF08228">
    <property type="entry name" value="RNase_P_pop3"/>
    <property type="match status" value="1"/>
</dbReference>
<dbReference type="GO" id="GO:0005829">
    <property type="term" value="C:cytosol"/>
    <property type="evidence" value="ECO:0007669"/>
    <property type="project" value="TreeGrafter"/>
</dbReference>
<feature type="compositionally biased region" description="Polar residues" evidence="1">
    <location>
        <begin position="359"/>
        <end position="378"/>
    </location>
</feature>
<dbReference type="GO" id="GO:0005655">
    <property type="term" value="C:nucleolar ribonuclease P complex"/>
    <property type="evidence" value="ECO:0007669"/>
    <property type="project" value="TreeGrafter"/>
</dbReference>